<keyword evidence="3" id="KW-1185">Reference proteome</keyword>
<feature type="region of interest" description="Disordered" evidence="1">
    <location>
        <begin position="18"/>
        <end position="44"/>
    </location>
</feature>
<proteinExistence type="predicted"/>
<comment type="caution">
    <text evidence="2">The sequence shown here is derived from an EMBL/GenBank/DDBJ whole genome shotgun (WGS) entry which is preliminary data.</text>
</comment>
<dbReference type="Proteomes" id="UP000827092">
    <property type="component" value="Unassembled WGS sequence"/>
</dbReference>
<organism evidence="2 3">
    <name type="scientific">Oedothorax gibbosus</name>
    <dbReference type="NCBI Taxonomy" id="931172"/>
    <lineage>
        <taxon>Eukaryota</taxon>
        <taxon>Metazoa</taxon>
        <taxon>Ecdysozoa</taxon>
        <taxon>Arthropoda</taxon>
        <taxon>Chelicerata</taxon>
        <taxon>Arachnida</taxon>
        <taxon>Araneae</taxon>
        <taxon>Araneomorphae</taxon>
        <taxon>Entelegynae</taxon>
        <taxon>Araneoidea</taxon>
        <taxon>Linyphiidae</taxon>
        <taxon>Erigoninae</taxon>
        <taxon>Oedothorax</taxon>
    </lineage>
</organism>
<evidence type="ECO:0000313" key="2">
    <source>
        <dbReference type="EMBL" id="KAG8198158.1"/>
    </source>
</evidence>
<evidence type="ECO:0000313" key="3">
    <source>
        <dbReference type="Proteomes" id="UP000827092"/>
    </source>
</evidence>
<gene>
    <name evidence="2" type="ORF">JTE90_006909</name>
</gene>
<dbReference type="EMBL" id="JAFNEN010000043">
    <property type="protein sequence ID" value="KAG8198158.1"/>
    <property type="molecule type" value="Genomic_DNA"/>
</dbReference>
<accession>A0AAV6VQ13</accession>
<name>A0AAV6VQ13_9ARAC</name>
<reference evidence="2 3" key="1">
    <citation type="journal article" date="2022" name="Nat. Ecol. Evol.">
        <title>A masculinizing supergene underlies an exaggerated male reproductive morph in a spider.</title>
        <authorList>
            <person name="Hendrickx F."/>
            <person name="De Corte Z."/>
            <person name="Sonet G."/>
            <person name="Van Belleghem S.M."/>
            <person name="Kostlbacher S."/>
            <person name="Vangestel C."/>
        </authorList>
    </citation>
    <scope>NUCLEOTIDE SEQUENCE [LARGE SCALE GENOMIC DNA]</scope>
    <source>
        <strain evidence="2">W744_W776</strain>
    </source>
</reference>
<evidence type="ECO:0000256" key="1">
    <source>
        <dbReference type="SAM" id="MobiDB-lite"/>
    </source>
</evidence>
<sequence length="95" mass="11370">MEFVILERFSKRHFRKWGKSSSANFSRSGKRRHSNSSERSLPSSKLTLSSRFRIRLFSWENQEFKRCPYHNPVYRGRNENKVDLKRAAVPGSCWF</sequence>
<protein>
    <submittedName>
        <fullName evidence="2">Uncharacterized protein</fullName>
    </submittedName>
</protein>
<dbReference type="AlphaFoldDB" id="A0AAV6VQ13"/>